<organism evidence="3">
    <name type="scientific">Enterobius vermicularis</name>
    <name type="common">Human pinworm</name>
    <dbReference type="NCBI Taxonomy" id="51028"/>
    <lineage>
        <taxon>Eukaryota</taxon>
        <taxon>Metazoa</taxon>
        <taxon>Ecdysozoa</taxon>
        <taxon>Nematoda</taxon>
        <taxon>Chromadorea</taxon>
        <taxon>Rhabditida</taxon>
        <taxon>Spirurina</taxon>
        <taxon>Oxyuridomorpha</taxon>
        <taxon>Oxyuroidea</taxon>
        <taxon>Oxyuridae</taxon>
        <taxon>Enterobius</taxon>
    </lineage>
</organism>
<evidence type="ECO:0000313" key="1">
    <source>
        <dbReference type="EMBL" id="VDD84961.1"/>
    </source>
</evidence>
<dbReference type="Proteomes" id="UP000274131">
    <property type="component" value="Unassembled WGS sequence"/>
</dbReference>
<protein>
    <submittedName>
        <fullName evidence="1 3">Uncharacterized protein</fullName>
    </submittedName>
</protein>
<reference evidence="1 2" key="2">
    <citation type="submission" date="2018-10" db="EMBL/GenBank/DDBJ databases">
        <authorList>
            <consortium name="Pathogen Informatics"/>
        </authorList>
    </citation>
    <scope>NUCLEOTIDE SEQUENCE [LARGE SCALE GENOMIC DNA]</scope>
</reference>
<dbReference type="EMBL" id="UXUI01000055">
    <property type="protein sequence ID" value="VDD84961.1"/>
    <property type="molecule type" value="Genomic_DNA"/>
</dbReference>
<proteinExistence type="predicted"/>
<name>A0A0N4USN9_ENTVE</name>
<evidence type="ECO:0000313" key="2">
    <source>
        <dbReference type="Proteomes" id="UP000274131"/>
    </source>
</evidence>
<gene>
    <name evidence="1" type="ORF">EVEC_LOCUS104</name>
</gene>
<reference evidence="3" key="1">
    <citation type="submission" date="2017-02" db="UniProtKB">
        <authorList>
            <consortium name="WormBaseParasite"/>
        </authorList>
    </citation>
    <scope>IDENTIFICATION</scope>
</reference>
<dbReference type="WBParaSite" id="EVEC_0000015201-mRNA-1">
    <property type="protein sequence ID" value="EVEC_0000015201-mRNA-1"/>
    <property type="gene ID" value="EVEC_0000015201"/>
</dbReference>
<dbReference type="AlphaFoldDB" id="A0A0N4USN9"/>
<accession>A0A0N4USN9</accession>
<keyword evidence="2" id="KW-1185">Reference proteome</keyword>
<evidence type="ECO:0000313" key="3">
    <source>
        <dbReference type="WBParaSite" id="EVEC_0000015201-mRNA-1"/>
    </source>
</evidence>
<sequence>MIEEGATECTYPTVQPISTQEFKMNLLKFENSDAISPSLLFRFIYLRQFQTCPYTSTLFNGVVSKFHSDS</sequence>